<gene>
    <name evidence="1" type="ORF">BLA23254_06956</name>
</gene>
<dbReference type="RefSeq" id="WP_175035016.1">
    <property type="nucleotide sequence ID" value="NZ_CABVPW010000048.1"/>
</dbReference>
<organism evidence="1 2">
    <name type="scientific">Burkholderia lata (strain ATCC 17760 / DSM 23089 / LMG 22485 / NCIMB 9086 / R18194 / 383)</name>
    <dbReference type="NCBI Taxonomy" id="482957"/>
    <lineage>
        <taxon>Bacteria</taxon>
        <taxon>Pseudomonadati</taxon>
        <taxon>Pseudomonadota</taxon>
        <taxon>Betaproteobacteria</taxon>
        <taxon>Burkholderiales</taxon>
        <taxon>Burkholderiaceae</taxon>
        <taxon>Burkholderia</taxon>
        <taxon>Burkholderia cepacia complex</taxon>
    </lineage>
</organism>
<sequence>MVSASTNVVSIAQFKSAKQTAVAQQEMTLSTAFEPEDSEDIQFRVGSDRKPAHLSHSWKNRTPSAPLTSCTPLGDAALDGIYRLLRSRRAAPARRPALDVPTWQLQGS</sequence>
<proteinExistence type="predicted"/>
<accession>A0A6P2RXV6</accession>
<evidence type="ECO:0000313" key="2">
    <source>
        <dbReference type="Proteomes" id="UP000494218"/>
    </source>
</evidence>
<protein>
    <submittedName>
        <fullName evidence="1">Uncharacterized protein</fullName>
    </submittedName>
</protein>
<dbReference type="Proteomes" id="UP000494218">
    <property type="component" value="Unassembled WGS sequence"/>
</dbReference>
<name>A0A6P2RXV6_BURL3</name>
<dbReference type="AlphaFoldDB" id="A0A6P2RXV6"/>
<reference evidence="1 2" key="1">
    <citation type="submission" date="2019-09" db="EMBL/GenBank/DDBJ databases">
        <authorList>
            <person name="Depoorter E."/>
        </authorList>
    </citation>
    <scope>NUCLEOTIDE SEQUENCE [LARGE SCALE GENOMIC DNA]</scope>
    <source>
        <strain evidence="1">LMG 23254</strain>
    </source>
</reference>
<evidence type="ECO:0000313" key="1">
    <source>
        <dbReference type="EMBL" id="VWC40823.1"/>
    </source>
</evidence>
<dbReference type="EMBL" id="CABVPW010000048">
    <property type="protein sequence ID" value="VWC40823.1"/>
    <property type="molecule type" value="Genomic_DNA"/>
</dbReference>